<keyword evidence="8 9" id="KW-0472">Membrane</keyword>
<dbReference type="Proteomes" id="UP001524502">
    <property type="component" value="Unassembled WGS sequence"/>
</dbReference>
<evidence type="ECO:0000256" key="5">
    <source>
        <dbReference type="ARBA" id="ARBA00022592"/>
    </source>
</evidence>
<dbReference type="Pfam" id="PF00528">
    <property type="entry name" value="BPD_transp_1"/>
    <property type="match status" value="1"/>
</dbReference>
<keyword evidence="6 9" id="KW-0812">Transmembrane</keyword>
<dbReference type="PROSITE" id="PS50928">
    <property type="entry name" value="ABC_TM1"/>
    <property type="match status" value="1"/>
</dbReference>
<proteinExistence type="inferred from homology"/>
<evidence type="ECO:0000256" key="10">
    <source>
        <dbReference type="RuleBase" id="RU363054"/>
    </source>
</evidence>
<keyword evidence="13" id="KW-1185">Reference proteome</keyword>
<evidence type="ECO:0000259" key="11">
    <source>
        <dbReference type="PROSITE" id="PS50928"/>
    </source>
</evidence>
<dbReference type="InterPro" id="IPR000515">
    <property type="entry name" value="MetI-like"/>
</dbReference>
<evidence type="ECO:0000256" key="7">
    <source>
        <dbReference type="ARBA" id="ARBA00022989"/>
    </source>
</evidence>
<keyword evidence="4 10" id="KW-1003">Cell membrane</keyword>
<protein>
    <recommendedName>
        <fullName evidence="10">Phosphate transport system permease protein</fullName>
    </recommendedName>
</protein>
<evidence type="ECO:0000313" key="12">
    <source>
        <dbReference type="EMBL" id="MCQ4635632.1"/>
    </source>
</evidence>
<accession>A0ABT1RKB5</accession>
<dbReference type="RefSeq" id="WP_256130824.1">
    <property type="nucleotide sequence ID" value="NZ_JANFXK010000002.1"/>
</dbReference>
<evidence type="ECO:0000256" key="2">
    <source>
        <dbReference type="ARBA" id="ARBA00007069"/>
    </source>
</evidence>
<sequence length="296" mass="31101">MKTREKAIEKIILICAAVSTLAVALITIFIFSSGFPVLKSYGVFNFIFGENWRPTGGQYGILPLIAGTLGVTLGALIIGIPTGLGCAVFLAEMLKKRSARLFKAAIELLAGIPSVVYGFFGLAVIVPVIREYILPLVQKINPDASSSGFSVLAGAIILAIMILPTIVSISENSISAVPREFREASLALGADKRETITKVILPAAKSGIFSSIILAMGRAIGETMAVLLITGNMAQIPGSPLDSAATLTGTIAMEMSYATPEHQSALFAIGIILFVIIVILNSIAQAIMRKFGGMTA</sequence>
<keyword evidence="3 9" id="KW-0813">Transport</keyword>
<evidence type="ECO:0000256" key="1">
    <source>
        <dbReference type="ARBA" id="ARBA00004651"/>
    </source>
</evidence>
<evidence type="ECO:0000256" key="6">
    <source>
        <dbReference type="ARBA" id="ARBA00022692"/>
    </source>
</evidence>
<feature type="domain" description="ABC transmembrane type-1" evidence="11">
    <location>
        <begin position="65"/>
        <end position="284"/>
    </location>
</feature>
<reference evidence="12 13" key="1">
    <citation type="submission" date="2022-06" db="EMBL/GenBank/DDBJ databases">
        <title>Isolation of gut microbiota from human fecal samples.</title>
        <authorList>
            <person name="Pamer E.G."/>
            <person name="Barat B."/>
            <person name="Waligurski E."/>
            <person name="Medina S."/>
            <person name="Paddock L."/>
            <person name="Mostad J."/>
        </authorList>
    </citation>
    <scope>NUCLEOTIDE SEQUENCE [LARGE SCALE GENOMIC DNA]</scope>
    <source>
        <strain evidence="12 13">SL.3.17</strain>
    </source>
</reference>
<gene>
    <name evidence="12" type="primary">pstC</name>
    <name evidence="12" type="ORF">NE619_02735</name>
</gene>
<dbReference type="InterPro" id="IPR011864">
    <property type="entry name" value="Phosphate_PstC"/>
</dbReference>
<feature type="transmembrane region" description="Helical" evidence="9">
    <location>
        <begin position="265"/>
        <end position="284"/>
    </location>
</feature>
<feature type="transmembrane region" description="Helical" evidence="9">
    <location>
        <begin position="12"/>
        <end position="31"/>
    </location>
</feature>
<comment type="similarity">
    <text evidence="2 10">Belongs to the binding-protein-dependent transport system permease family. CysTW subfamily.</text>
</comment>
<feature type="transmembrane region" description="Helical" evidence="9">
    <location>
        <begin position="106"/>
        <end position="129"/>
    </location>
</feature>
<dbReference type="CDD" id="cd06261">
    <property type="entry name" value="TM_PBP2"/>
    <property type="match status" value="1"/>
</dbReference>
<dbReference type="EMBL" id="JANFXK010000002">
    <property type="protein sequence ID" value="MCQ4635632.1"/>
    <property type="molecule type" value="Genomic_DNA"/>
</dbReference>
<dbReference type="SUPFAM" id="SSF161098">
    <property type="entry name" value="MetI-like"/>
    <property type="match status" value="1"/>
</dbReference>
<name>A0ABT1RKB5_9FIRM</name>
<comment type="subcellular location">
    <subcellularLocation>
        <location evidence="1 9">Cell membrane</location>
        <topology evidence="1 9">Multi-pass membrane protein</topology>
    </subcellularLocation>
</comment>
<organism evidence="12 13">
    <name type="scientific">Anaerovorax odorimutans</name>
    <dbReference type="NCBI Taxonomy" id="109327"/>
    <lineage>
        <taxon>Bacteria</taxon>
        <taxon>Bacillati</taxon>
        <taxon>Bacillota</taxon>
        <taxon>Clostridia</taxon>
        <taxon>Peptostreptococcales</taxon>
        <taxon>Anaerovoracaceae</taxon>
        <taxon>Anaerovorax</taxon>
    </lineage>
</organism>
<comment type="function">
    <text evidence="10">Part of the binding-protein-dependent transport system for phosphate; probably responsible for the translocation of the substrate across the membrane.</text>
</comment>
<dbReference type="PANTHER" id="PTHR30425:SF1">
    <property type="entry name" value="PHOSPHATE TRANSPORT SYSTEM PERMEASE PROTEIN PSTC"/>
    <property type="match status" value="1"/>
</dbReference>
<evidence type="ECO:0000256" key="9">
    <source>
        <dbReference type="RuleBase" id="RU363032"/>
    </source>
</evidence>
<feature type="transmembrane region" description="Helical" evidence="9">
    <location>
        <begin position="61"/>
        <end position="94"/>
    </location>
</feature>
<dbReference type="InterPro" id="IPR035906">
    <property type="entry name" value="MetI-like_sf"/>
</dbReference>
<dbReference type="InterPro" id="IPR051124">
    <property type="entry name" value="Phosphate_Transport_Permease"/>
</dbReference>
<dbReference type="Gene3D" id="1.10.3720.10">
    <property type="entry name" value="MetI-like"/>
    <property type="match status" value="1"/>
</dbReference>
<evidence type="ECO:0000256" key="8">
    <source>
        <dbReference type="ARBA" id="ARBA00023136"/>
    </source>
</evidence>
<feature type="transmembrane region" description="Helical" evidence="9">
    <location>
        <begin position="208"/>
        <end position="229"/>
    </location>
</feature>
<dbReference type="PANTHER" id="PTHR30425">
    <property type="entry name" value="PHOSPHATE TRANSPORT SYSTEM PERMEASE PROTEIN PST"/>
    <property type="match status" value="1"/>
</dbReference>
<keyword evidence="7 9" id="KW-1133">Transmembrane helix</keyword>
<comment type="caution">
    <text evidence="12">The sequence shown here is derived from an EMBL/GenBank/DDBJ whole genome shotgun (WGS) entry which is preliminary data.</text>
</comment>
<evidence type="ECO:0000313" key="13">
    <source>
        <dbReference type="Proteomes" id="UP001524502"/>
    </source>
</evidence>
<evidence type="ECO:0000256" key="3">
    <source>
        <dbReference type="ARBA" id="ARBA00022448"/>
    </source>
</evidence>
<evidence type="ECO:0000256" key="4">
    <source>
        <dbReference type="ARBA" id="ARBA00022475"/>
    </source>
</evidence>
<dbReference type="NCBIfam" id="TIGR02138">
    <property type="entry name" value="phosphate_pstC"/>
    <property type="match status" value="1"/>
</dbReference>
<feature type="transmembrane region" description="Helical" evidence="9">
    <location>
        <begin position="149"/>
        <end position="169"/>
    </location>
</feature>
<keyword evidence="5 10" id="KW-0592">Phosphate transport</keyword>